<sequence>MLVDREGLRFRVLAARYGVERGRLCVGGMRGSAWWREIVRIRDGGGEERGGWFREHITKKVGDESDTFFWTDPWIVGSPLRERFGQLFELAENNSASVAEMFSLGWGAEKGRRGSGDHSSDIWQWQPDLDDGYTVRGAYHLLTEQEAVPLDAVAGLIWHSQVPLKVSVLAWRLLRDQLPTKANLISRGILPSAAHLCVSGYGERRLFLIILSSSLVPQEGLELVVHLCNSYDLLACELCGQNEITYCSKVQQILYFICWIRSRLFLIGG</sequence>
<evidence type="ECO:0000313" key="3">
    <source>
        <dbReference type="Proteomes" id="UP000242715"/>
    </source>
</evidence>
<dbReference type="Pfam" id="PF13966">
    <property type="entry name" value="zf-RVT"/>
    <property type="match status" value="1"/>
</dbReference>
<protein>
    <recommendedName>
        <fullName evidence="1">Reverse transcriptase zinc-binding domain-containing protein</fullName>
    </recommendedName>
</protein>
<gene>
    <name evidence="2" type="ORF">TSUD_126220</name>
</gene>
<evidence type="ECO:0000259" key="1">
    <source>
        <dbReference type="Pfam" id="PF13966"/>
    </source>
</evidence>
<dbReference type="OrthoDB" id="1436790at2759"/>
<feature type="domain" description="Reverse transcriptase zinc-binding" evidence="1">
    <location>
        <begin position="133"/>
        <end position="200"/>
    </location>
</feature>
<reference evidence="3" key="1">
    <citation type="journal article" date="2017" name="Front. Plant Sci.">
        <title>Climate Clever Clovers: New Paradigm to Reduce the Environmental Footprint of Ruminants by Breeding Low Methanogenic Forages Utilizing Haplotype Variation.</title>
        <authorList>
            <person name="Kaur P."/>
            <person name="Appels R."/>
            <person name="Bayer P.E."/>
            <person name="Keeble-Gagnere G."/>
            <person name="Wang J."/>
            <person name="Hirakawa H."/>
            <person name="Shirasawa K."/>
            <person name="Vercoe P."/>
            <person name="Stefanova K."/>
            <person name="Durmic Z."/>
            <person name="Nichols P."/>
            <person name="Revell C."/>
            <person name="Isobe S.N."/>
            <person name="Edwards D."/>
            <person name="Erskine W."/>
        </authorList>
    </citation>
    <scope>NUCLEOTIDE SEQUENCE [LARGE SCALE GENOMIC DNA]</scope>
    <source>
        <strain evidence="3">cv. Daliak</strain>
    </source>
</reference>
<accession>A0A2Z6M6C0</accession>
<name>A0A2Z6M6C0_TRISU</name>
<organism evidence="2 3">
    <name type="scientific">Trifolium subterraneum</name>
    <name type="common">Subterranean clover</name>
    <dbReference type="NCBI Taxonomy" id="3900"/>
    <lineage>
        <taxon>Eukaryota</taxon>
        <taxon>Viridiplantae</taxon>
        <taxon>Streptophyta</taxon>
        <taxon>Embryophyta</taxon>
        <taxon>Tracheophyta</taxon>
        <taxon>Spermatophyta</taxon>
        <taxon>Magnoliopsida</taxon>
        <taxon>eudicotyledons</taxon>
        <taxon>Gunneridae</taxon>
        <taxon>Pentapetalae</taxon>
        <taxon>rosids</taxon>
        <taxon>fabids</taxon>
        <taxon>Fabales</taxon>
        <taxon>Fabaceae</taxon>
        <taxon>Papilionoideae</taxon>
        <taxon>50 kb inversion clade</taxon>
        <taxon>NPAAA clade</taxon>
        <taxon>Hologalegina</taxon>
        <taxon>IRL clade</taxon>
        <taxon>Trifolieae</taxon>
        <taxon>Trifolium</taxon>
    </lineage>
</organism>
<dbReference type="EMBL" id="DF973360">
    <property type="protein sequence ID" value="GAU27676.1"/>
    <property type="molecule type" value="Genomic_DNA"/>
</dbReference>
<dbReference type="InterPro" id="IPR026960">
    <property type="entry name" value="RVT-Znf"/>
</dbReference>
<dbReference type="PANTHER" id="PTHR36617">
    <property type="entry name" value="PROTEIN, PUTATIVE-RELATED"/>
    <property type="match status" value="1"/>
</dbReference>
<dbReference type="PANTHER" id="PTHR36617:SF5">
    <property type="entry name" value="OS05G0421675 PROTEIN"/>
    <property type="match status" value="1"/>
</dbReference>
<evidence type="ECO:0000313" key="2">
    <source>
        <dbReference type="EMBL" id="GAU27676.1"/>
    </source>
</evidence>
<dbReference type="Proteomes" id="UP000242715">
    <property type="component" value="Unassembled WGS sequence"/>
</dbReference>
<keyword evidence="3" id="KW-1185">Reference proteome</keyword>
<proteinExistence type="predicted"/>
<dbReference type="AlphaFoldDB" id="A0A2Z6M6C0"/>